<dbReference type="GO" id="GO:0008757">
    <property type="term" value="F:S-adenosylmethionine-dependent methyltransferase activity"/>
    <property type="evidence" value="ECO:0007669"/>
    <property type="project" value="InterPro"/>
</dbReference>
<proteinExistence type="predicted"/>
<evidence type="ECO:0000313" key="2">
    <source>
        <dbReference type="EMBL" id="PKK91862.1"/>
    </source>
</evidence>
<feature type="domain" description="Methyltransferase type 11" evidence="1">
    <location>
        <begin position="42"/>
        <end position="165"/>
    </location>
</feature>
<dbReference type="AlphaFoldDB" id="A0A2N1PUA0"/>
<sequence length="237" mass="27347">MSFDGFAPKYDKYNKLHFGEEYDAFREKTVLGGEIVPEDTILEFGCGTSLCLEHILKTRPFKGIYIGLDLSSAMLETARTKFMISGQQCRDELKTSDSADSPFINDQTNPKILHIQIGRSGKLPIRDDSIDVIISSLVLHLLSRERRDELFAEFRRVLKPGGRICLNEFGKPGNLRGRIYRFYVLYFWSLFVRDEKNSRDLFDGCLLTEMKNFFQNASIRERTREIIDHLVATATRD</sequence>
<dbReference type="InterPro" id="IPR013216">
    <property type="entry name" value="Methyltransf_11"/>
</dbReference>
<dbReference type="PANTHER" id="PTHR43591">
    <property type="entry name" value="METHYLTRANSFERASE"/>
    <property type="match status" value="1"/>
</dbReference>
<accession>A0A2N1PUA0</accession>
<comment type="caution">
    <text evidence="2">The sequence shown here is derived from an EMBL/GenBank/DDBJ whole genome shotgun (WGS) entry which is preliminary data.</text>
</comment>
<dbReference type="InterPro" id="IPR029063">
    <property type="entry name" value="SAM-dependent_MTases_sf"/>
</dbReference>
<dbReference type="PANTHER" id="PTHR43591:SF110">
    <property type="entry name" value="RHODANESE DOMAIN-CONTAINING PROTEIN"/>
    <property type="match status" value="1"/>
</dbReference>
<dbReference type="CDD" id="cd02440">
    <property type="entry name" value="AdoMet_MTases"/>
    <property type="match status" value="1"/>
</dbReference>
<dbReference type="Proteomes" id="UP000233256">
    <property type="component" value="Unassembled WGS sequence"/>
</dbReference>
<protein>
    <recommendedName>
        <fullName evidence="1">Methyltransferase type 11 domain-containing protein</fullName>
    </recommendedName>
</protein>
<dbReference type="SUPFAM" id="SSF53335">
    <property type="entry name" value="S-adenosyl-L-methionine-dependent methyltransferases"/>
    <property type="match status" value="1"/>
</dbReference>
<evidence type="ECO:0000313" key="3">
    <source>
        <dbReference type="Proteomes" id="UP000233256"/>
    </source>
</evidence>
<organism evidence="2 3">
    <name type="scientific">Candidatus Wallbacteria bacterium HGW-Wallbacteria-1</name>
    <dbReference type="NCBI Taxonomy" id="2013854"/>
    <lineage>
        <taxon>Bacteria</taxon>
        <taxon>Candidatus Walliibacteriota</taxon>
    </lineage>
</organism>
<reference evidence="2 3" key="1">
    <citation type="journal article" date="2017" name="ISME J.">
        <title>Potential for microbial H2 and metal transformations associated with novel bacteria and archaea in deep terrestrial subsurface sediments.</title>
        <authorList>
            <person name="Hernsdorf A.W."/>
            <person name="Amano Y."/>
            <person name="Miyakawa K."/>
            <person name="Ise K."/>
            <person name="Suzuki Y."/>
            <person name="Anantharaman K."/>
            <person name="Probst A."/>
            <person name="Burstein D."/>
            <person name="Thomas B.C."/>
            <person name="Banfield J.F."/>
        </authorList>
    </citation>
    <scope>NUCLEOTIDE SEQUENCE [LARGE SCALE GENOMIC DNA]</scope>
    <source>
        <strain evidence="2">HGW-Wallbacteria-1</strain>
    </source>
</reference>
<dbReference type="Pfam" id="PF08241">
    <property type="entry name" value="Methyltransf_11"/>
    <property type="match status" value="1"/>
</dbReference>
<dbReference type="EMBL" id="PGXC01000001">
    <property type="protein sequence ID" value="PKK91862.1"/>
    <property type="molecule type" value="Genomic_DNA"/>
</dbReference>
<gene>
    <name evidence="2" type="ORF">CVV64_00085</name>
</gene>
<evidence type="ECO:0000259" key="1">
    <source>
        <dbReference type="Pfam" id="PF08241"/>
    </source>
</evidence>
<name>A0A2N1PUA0_9BACT</name>
<dbReference type="Gene3D" id="3.40.50.150">
    <property type="entry name" value="Vaccinia Virus protein VP39"/>
    <property type="match status" value="1"/>
</dbReference>